<keyword evidence="6" id="KW-1185">Reference proteome</keyword>
<keyword evidence="2" id="KW-0732">Signal</keyword>
<evidence type="ECO:0000313" key="6">
    <source>
        <dbReference type="Proteomes" id="UP000198432"/>
    </source>
</evidence>
<comment type="subcellular location">
    <subcellularLocation>
        <location evidence="1">Cell envelope</location>
    </subcellularLocation>
</comment>
<dbReference type="Pfam" id="PF09375">
    <property type="entry name" value="Peptidase_M75"/>
    <property type="match status" value="1"/>
</dbReference>
<evidence type="ECO:0000256" key="2">
    <source>
        <dbReference type="ARBA" id="ARBA00022729"/>
    </source>
</evidence>
<accession>A0A239H096</accession>
<dbReference type="EMBL" id="FZOQ01000012">
    <property type="protein sequence ID" value="SNS74545.1"/>
    <property type="molecule type" value="Genomic_DNA"/>
</dbReference>
<evidence type="ECO:0000259" key="4">
    <source>
        <dbReference type="Pfam" id="PF09375"/>
    </source>
</evidence>
<evidence type="ECO:0000256" key="1">
    <source>
        <dbReference type="ARBA" id="ARBA00004196"/>
    </source>
</evidence>
<evidence type="ECO:0000313" key="5">
    <source>
        <dbReference type="EMBL" id="SNS74545.1"/>
    </source>
</evidence>
<reference evidence="6" key="1">
    <citation type="submission" date="2017-06" db="EMBL/GenBank/DDBJ databases">
        <authorList>
            <person name="Varghese N."/>
            <person name="Submissions S."/>
        </authorList>
    </citation>
    <scope>NUCLEOTIDE SEQUENCE [LARGE SCALE GENOMIC DNA]</scope>
    <source>
        <strain evidence="6">NKM1</strain>
    </source>
</reference>
<dbReference type="GO" id="GO:0030313">
    <property type="term" value="C:cell envelope"/>
    <property type="evidence" value="ECO:0007669"/>
    <property type="project" value="UniProtKB-SubCell"/>
</dbReference>
<sequence length="358" mass="37838">MAGFMLLSSCSSDSESGPTTEYDRDAMVANYVENLIIPGYTTFKSKTEAMTAAVDAFIASPSTATLSAARSAYVEAYTAWQDVSAFEFGPASDQLLRTNLNIYPTSASEIEANIAAGTYDLQAAANLDAKGFPALDYLLYNAGTDAELVAQFTTNASASQRKQYLQDVSNLITQRATATFNGWTNGYAATFKGAKGTAVGSAVGSLVNELNQDIDLTKRAKVGFPSGRFTSGSPLPEKAEAYYSKKSLDLLKQNIRAEKAVFMGLTANGTNGPGLDDYLDHVGAKYGDGLLSEAIEAQFEAALAAANAVQGPLAEAVVSQPQAVTKVYDELQKLIVLTKTDMPAALGVTITYTDNDGD</sequence>
<dbReference type="AlphaFoldDB" id="A0A239H096"/>
<feature type="domain" description="Imelysin-like" evidence="4">
    <location>
        <begin position="36"/>
        <end position="335"/>
    </location>
</feature>
<protein>
    <recommendedName>
        <fullName evidence="4">Imelysin-like domain-containing protein</fullName>
    </recommendedName>
</protein>
<proteinExistence type="predicted"/>
<gene>
    <name evidence="5" type="ORF">SAMN06296052_112100</name>
</gene>
<dbReference type="InterPro" id="IPR018976">
    <property type="entry name" value="Imelysin-like"/>
</dbReference>
<dbReference type="Proteomes" id="UP000198432">
    <property type="component" value="Unassembled WGS sequence"/>
</dbReference>
<evidence type="ECO:0000256" key="3">
    <source>
        <dbReference type="SAM" id="MobiDB-lite"/>
    </source>
</evidence>
<organism evidence="5 6">
    <name type="scientific">Pontibacter ummariensis</name>
    <dbReference type="NCBI Taxonomy" id="1610492"/>
    <lineage>
        <taxon>Bacteria</taxon>
        <taxon>Pseudomonadati</taxon>
        <taxon>Bacteroidota</taxon>
        <taxon>Cytophagia</taxon>
        <taxon>Cytophagales</taxon>
        <taxon>Hymenobacteraceae</taxon>
        <taxon>Pontibacter</taxon>
    </lineage>
</organism>
<dbReference type="CDD" id="cd14659">
    <property type="entry name" value="Imelysin-like_IPPA"/>
    <property type="match status" value="1"/>
</dbReference>
<dbReference type="InterPro" id="IPR034984">
    <property type="entry name" value="Imelysin-like_IPPA"/>
</dbReference>
<name>A0A239H096_9BACT</name>
<feature type="region of interest" description="Disordered" evidence="3">
    <location>
        <begin position="1"/>
        <end position="20"/>
    </location>
</feature>
<dbReference type="Gene3D" id="1.20.1420.20">
    <property type="entry name" value="M75 peptidase, HXXE motif"/>
    <property type="match status" value="1"/>
</dbReference>
<dbReference type="InterPro" id="IPR038352">
    <property type="entry name" value="Imelysin_sf"/>
</dbReference>